<evidence type="ECO:0000313" key="3">
    <source>
        <dbReference type="Proteomes" id="UP000542342"/>
    </source>
</evidence>
<dbReference type="AlphaFoldDB" id="A0A7V9AAE2"/>
<dbReference type="InterPro" id="IPR025504">
    <property type="entry name" value="GLUCM_C"/>
</dbReference>
<dbReference type="PANTHER" id="PTHR32022:SF10">
    <property type="entry name" value="D-GLUTAMATE CYCLASE, MITOCHONDRIAL"/>
    <property type="match status" value="1"/>
</dbReference>
<keyword evidence="3" id="KW-1185">Reference proteome</keyword>
<protein>
    <submittedName>
        <fullName evidence="2">DUF4392 domain-containing protein</fullName>
    </submittedName>
</protein>
<dbReference type="Proteomes" id="UP000542342">
    <property type="component" value="Unassembled WGS sequence"/>
</dbReference>
<dbReference type="RefSeq" id="WP_194536328.1">
    <property type="nucleotide sequence ID" value="NZ_JACEFB010000001.1"/>
</dbReference>
<gene>
    <name evidence="2" type="ORF">H0921_01935</name>
</gene>
<feature type="domain" description="D-glutamate cyclase-like C-terminal" evidence="1">
    <location>
        <begin position="15"/>
        <end position="303"/>
    </location>
</feature>
<accession>A0A7V9AAE2</accession>
<sequence>MRLSSPPPLNVLPGIIHTDPGRRGLSRNPHGNLFTATATDLASACQNLTHHPAPRLAIVTGFFIPTADPPGHETDGPLGALFLLRTCAALGIPARIATDPPGIAAMRAGLRHCDLPGDWLCELPPPTADAWDRPSSHLLGYFPTHYVFIERAGPNAEGRCLTMRGVDITEQMGPVHRWIDNANPAADANNSPVTIGIGDGGNEIGMGKIDPAILADNIPLGRQIHCRIATDYLIVAGVSNWGSYALAAGLFLLRRQKPPPGLFDPQAERHLLEIMVREGLLVDGVTGRPEVSVDGLAWEAYIEPLIRMREMLAW</sequence>
<evidence type="ECO:0000313" key="2">
    <source>
        <dbReference type="EMBL" id="MBA2224918.1"/>
    </source>
</evidence>
<evidence type="ECO:0000259" key="1">
    <source>
        <dbReference type="Pfam" id="PF14336"/>
    </source>
</evidence>
<dbReference type="PANTHER" id="PTHR32022">
    <property type="entry name" value="D-GLUTAMATE CYCLASE, MITOCHONDRIAL"/>
    <property type="match status" value="1"/>
</dbReference>
<dbReference type="Pfam" id="PF14336">
    <property type="entry name" value="GLUCM-like_C"/>
    <property type="match status" value="1"/>
</dbReference>
<reference evidence="2 3" key="1">
    <citation type="submission" date="2020-07" db="EMBL/GenBank/DDBJ databases">
        <title>Thermogemmata thermophila gen. nov., sp. nov., a novel moderate thermophilic planctomycete from a Kamchatka hot spring.</title>
        <authorList>
            <person name="Elcheninov A.G."/>
            <person name="Podosokorskaya O.A."/>
            <person name="Kovaleva O.L."/>
            <person name="Novikov A."/>
            <person name="Bonch-Osmolovskaya E.A."/>
            <person name="Toshchakov S.V."/>
            <person name="Kublanov I.V."/>
        </authorList>
    </citation>
    <scope>NUCLEOTIDE SEQUENCE [LARGE SCALE GENOMIC DNA]</scope>
    <source>
        <strain evidence="2 3">2918</strain>
    </source>
</reference>
<proteinExistence type="predicted"/>
<dbReference type="EMBL" id="JACEFB010000001">
    <property type="protein sequence ID" value="MBA2224918.1"/>
    <property type="molecule type" value="Genomic_DNA"/>
</dbReference>
<dbReference type="Gene3D" id="3.90.1640.20">
    <property type="entry name" value="TON_0340"/>
    <property type="match status" value="1"/>
</dbReference>
<comment type="caution">
    <text evidence="2">The sequence shown here is derived from an EMBL/GenBank/DDBJ whole genome shotgun (WGS) entry which is preliminary data.</text>
</comment>
<organism evidence="2 3">
    <name type="scientific">Thermogemmata fonticola</name>
    <dbReference type="NCBI Taxonomy" id="2755323"/>
    <lineage>
        <taxon>Bacteria</taxon>
        <taxon>Pseudomonadati</taxon>
        <taxon>Planctomycetota</taxon>
        <taxon>Planctomycetia</taxon>
        <taxon>Gemmatales</taxon>
        <taxon>Gemmataceae</taxon>
        <taxon>Thermogemmata</taxon>
    </lineage>
</organism>
<name>A0A7V9AAE2_9BACT</name>